<name>A0A9P1GFC9_9DINO</name>
<proteinExistence type="predicted"/>
<reference evidence="2 3" key="2">
    <citation type="submission" date="2024-05" db="EMBL/GenBank/DDBJ databases">
        <authorList>
            <person name="Chen Y."/>
            <person name="Shah S."/>
            <person name="Dougan E. K."/>
            <person name="Thang M."/>
            <person name="Chan C."/>
        </authorList>
    </citation>
    <scope>NUCLEOTIDE SEQUENCE [LARGE SCALE GENOMIC DNA]</scope>
</reference>
<comment type="caution">
    <text evidence="1">The sequence shown here is derived from an EMBL/GenBank/DDBJ whole genome shotgun (WGS) entry which is preliminary data.</text>
</comment>
<dbReference type="AlphaFoldDB" id="A0A9P1GFC9"/>
<evidence type="ECO:0000313" key="1">
    <source>
        <dbReference type="EMBL" id="CAI4008592.1"/>
    </source>
</evidence>
<dbReference type="OrthoDB" id="412791at2759"/>
<organism evidence="1">
    <name type="scientific">Cladocopium goreaui</name>
    <dbReference type="NCBI Taxonomy" id="2562237"/>
    <lineage>
        <taxon>Eukaryota</taxon>
        <taxon>Sar</taxon>
        <taxon>Alveolata</taxon>
        <taxon>Dinophyceae</taxon>
        <taxon>Suessiales</taxon>
        <taxon>Symbiodiniaceae</taxon>
        <taxon>Cladocopium</taxon>
    </lineage>
</organism>
<dbReference type="EMBL" id="CAMXCT030004334">
    <property type="protein sequence ID" value="CAL4795904.1"/>
    <property type="molecule type" value="Genomic_DNA"/>
</dbReference>
<gene>
    <name evidence="1" type="ORF">C1SCF055_LOCUS34018</name>
</gene>
<dbReference type="Proteomes" id="UP001152797">
    <property type="component" value="Unassembled WGS sequence"/>
</dbReference>
<evidence type="ECO:0000313" key="3">
    <source>
        <dbReference type="Proteomes" id="UP001152797"/>
    </source>
</evidence>
<reference evidence="1" key="1">
    <citation type="submission" date="2022-10" db="EMBL/GenBank/DDBJ databases">
        <authorList>
            <person name="Chen Y."/>
            <person name="Dougan E. K."/>
            <person name="Chan C."/>
            <person name="Rhodes N."/>
            <person name="Thang M."/>
        </authorList>
    </citation>
    <scope>NUCLEOTIDE SEQUENCE</scope>
</reference>
<evidence type="ECO:0000313" key="2">
    <source>
        <dbReference type="EMBL" id="CAL4795904.1"/>
    </source>
</evidence>
<accession>A0A9P1GFC9</accession>
<dbReference type="EMBL" id="CAMXCT010004334">
    <property type="protein sequence ID" value="CAI4008592.1"/>
    <property type="molecule type" value="Genomic_DNA"/>
</dbReference>
<sequence>MDKVGQPMKVELQDWTHMEVAVPKLCNTEDASVNVAMKAVAKLVKVQNGDIFVAACEAEPKGPAIQDAPPLEHPPGLLQNRGSLGHPEMCQRPCVYISAYGTPCPHGDACGYCHFTHTERRTTLDKRQREFLRALKEQQLISVLLPHFQAKLTSGKVPSAAADVVEYLQRRAKSHVGSAAGNSIRPEVPESLDAVLGQMSFSWLVSLFPFKKDPSFVETLDRLLLAYAAGRTSL</sequence>
<protein>
    <submittedName>
        <fullName evidence="2">C3H1-type domain-containing protein</fullName>
    </submittedName>
</protein>
<keyword evidence="3" id="KW-1185">Reference proteome</keyword>
<dbReference type="EMBL" id="CAMXCT020004334">
    <property type="protein sequence ID" value="CAL1161967.1"/>
    <property type="molecule type" value="Genomic_DNA"/>
</dbReference>